<dbReference type="InterPro" id="IPR007450">
    <property type="entry name" value="BamE_dom"/>
</dbReference>
<keyword evidence="2" id="KW-0472">Membrane</keyword>
<evidence type="ECO:0000259" key="5">
    <source>
        <dbReference type="Pfam" id="PF04355"/>
    </source>
</evidence>
<name>A0A4Q9VU95_9HYPH</name>
<evidence type="ECO:0000256" key="1">
    <source>
        <dbReference type="ARBA" id="ARBA00022729"/>
    </source>
</evidence>
<feature type="chain" id="PRO_5020867857" evidence="4">
    <location>
        <begin position="24"/>
        <end position="159"/>
    </location>
</feature>
<accession>A0A4Q9VU95</accession>
<dbReference type="AlphaFoldDB" id="A0A4Q9VU95"/>
<evidence type="ECO:0000313" key="6">
    <source>
        <dbReference type="EMBL" id="TBW39715.1"/>
    </source>
</evidence>
<evidence type="ECO:0000256" key="4">
    <source>
        <dbReference type="SAM" id="SignalP"/>
    </source>
</evidence>
<dbReference type="PANTHER" id="PTHR37482:SF1">
    <property type="entry name" value="OUTER MEMBRANE PROTEIN ASSEMBLY FACTOR BAME"/>
    <property type="match status" value="1"/>
</dbReference>
<dbReference type="PANTHER" id="PTHR37482">
    <property type="entry name" value="OUTER MEMBRANE PROTEIN ASSEMBLY FACTOR BAME"/>
    <property type="match status" value="1"/>
</dbReference>
<dbReference type="InterPro" id="IPR026592">
    <property type="entry name" value="BamE"/>
</dbReference>
<protein>
    <submittedName>
        <fullName evidence="6">Outer membrane protein assembly factor BamE</fullName>
    </submittedName>
</protein>
<proteinExistence type="predicted"/>
<evidence type="ECO:0000256" key="3">
    <source>
        <dbReference type="ARBA" id="ARBA00023237"/>
    </source>
</evidence>
<evidence type="ECO:0000313" key="7">
    <source>
        <dbReference type="Proteomes" id="UP000292781"/>
    </source>
</evidence>
<dbReference type="PROSITE" id="PS51257">
    <property type="entry name" value="PROKAR_LIPOPROTEIN"/>
    <property type="match status" value="1"/>
</dbReference>
<dbReference type="InterPro" id="IPR037873">
    <property type="entry name" value="BamE-like"/>
</dbReference>
<comment type="caution">
    <text evidence="6">The sequence shown here is derived from an EMBL/GenBank/DDBJ whole genome shotgun (WGS) entry which is preliminary data.</text>
</comment>
<sequence length="159" mass="16863">MDRRHRQATRGAVARGARGVAMAAAFAAAAAIGGCSEAYDHGYVASDNAVGQIQVGASREQVLLVLGSPSTTATVGGEAFYYISQHTERMVAFLNQSVTDQKVLAVYFDDKARVKEIGNYGLQDGKVFDFIARKTRTGGADYGLLSQILKAGPANPFTK</sequence>
<keyword evidence="7" id="KW-1185">Reference proteome</keyword>
<dbReference type="OrthoDB" id="9808313at2"/>
<feature type="domain" description="Outer membrane protein assembly factor BamE" evidence="5">
    <location>
        <begin position="42"/>
        <end position="117"/>
    </location>
</feature>
<keyword evidence="3" id="KW-0998">Cell outer membrane</keyword>
<organism evidence="6 7">
    <name type="scientific">Siculibacillus lacustris</name>
    <dbReference type="NCBI Taxonomy" id="1549641"/>
    <lineage>
        <taxon>Bacteria</taxon>
        <taxon>Pseudomonadati</taxon>
        <taxon>Pseudomonadota</taxon>
        <taxon>Alphaproteobacteria</taxon>
        <taxon>Hyphomicrobiales</taxon>
        <taxon>Ancalomicrobiaceae</taxon>
        <taxon>Siculibacillus</taxon>
    </lineage>
</organism>
<keyword evidence="1 4" id="KW-0732">Signal</keyword>
<reference evidence="6 7" key="1">
    <citation type="submission" date="2019-02" db="EMBL/GenBank/DDBJ databases">
        <title>Siculibacillus lacustris gen. nov., sp. nov., a new rosette-forming bacterium isolated from a freshwater crater lake (Lake St. Ana, Romania).</title>
        <authorList>
            <person name="Felfoldi T."/>
            <person name="Marton Z."/>
            <person name="Szabo A."/>
            <person name="Mentes A."/>
            <person name="Boka K."/>
            <person name="Marialigeti K."/>
            <person name="Mathe I."/>
            <person name="Koncz M."/>
            <person name="Schumann P."/>
            <person name="Toth E."/>
        </authorList>
    </citation>
    <scope>NUCLEOTIDE SEQUENCE [LARGE SCALE GENOMIC DNA]</scope>
    <source>
        <strain evidence="6 7">SA-279</strain>
    </source>
</reference>
<gene>
    <name evidence="6" type="ORF">EYW49_05505</name>
</gene>
<dbReference type="GO" id="GO:0030674">
    <property type="term" value="F:protein-macromolecule adaptor activity"/>
    <property type="evidence" value="ECO:0007669"/>
    <property type="project" value="TreeGrafter"/>
</dbReference>
<dbReference type="Gene3D" id="3.30.1450.10">
    <property type="match status" value="1"/>
</dbReference>
<dbReference type="EMBL" id="SJFN01000006">
    <property type="protein sequence ID" value="TBW39715.1"/>
    <property type="molecule type" value="Genomic_DNA"/>
</dbReference>
<dbReference type="GO" id="GO:1990063">
    <property type="term" value="C:Bam protein complex"/>
    <property type="evidence" value="ECO:0007669"/>
    <property type="project" value="TreeGrafter"/>
</dbReference>
<feature type="signal peptide" evidence="4">
    <location>
        <begin position="1"/>
        <end position="23"/>
    </location>
</feature>
<dbReference type="Pfam" id="PF04355">
    <property type="entry name" value="BamE"/>
    <property type="match status" value="1"/>
</dbReference>
<dbReference type="GO" id="GO:0051205">
    <property type="term" value="P:protein insertion into membrane"/>
    <property type="evidence" value="ECO:0007669"/>
    <property type="project" value="TreeGrafter"/>
</dbReference>
<dbReference type="GO" id="GO:0043165">
    <property type="term" value="P:Gram-negative-bacterium-type cell outer membrane assembly"/>
    <property type="evidence" value="ECO:0007669"/>
    <property type="project" value="TreeGrafter"/>
</dbReference>
<evidence type="ECO:0000256" key="2">
    <source>
        <dbReference type="ARBA" id="ARBA00023136"/>
    </source>
</evidence>
<dbReference type="Proteomes" id="UP000292781">
    <property type="component" value="Unassembled WGS sequence"/>
</dbReference>